<keyword evidence="3" id="KW-1185">Reference proteome</keyword>
<evidence type="ECO:0000259" key="1">
    <source>
        <dbReference type="Pfam" id="PF01258"/>
    </source>
</evidence>
<dbReference type="GO" id="GO:1900378">
    <property type="term" value="P:positive regulation of secondary metabolite biosynthetic process"/>
    <property type="evidence" value="ECO:0007669"/>
    <property type="project" value="TreeGrafter"/>
</dbReference>
<dbReference type="PANTHER" id="PTHR38777">
    <property type="entry name" value="FELS-2 PROPHAGE PROTEIN"/>
    <property type="match status" value="1"/>
</dbReference>
<name>A0A6A7Z8R8_9PSED</name>
<sequence>MEASDFASKLEAIHNESALATHLAQREVLTGPSAEFCVVEDCQSPIPEKRRLAIPGVQHCTQCQTRREKRSKRCR</sequence>
<accession>A0A6A7Z8R8</accession>
<gene>
    <name evidence="2" type="ORF">GHO30_00905</name>
</gene>
<dbReference type="Pfam" id="PF01258">
    <property type="entry name" value="zf-dskA_traR"/>
    <property type="match status" value="1"/>
</dbReference>
<comment type="caution">
    <text evidence="2">The sequence shown here is derived from an EMBL/GenBank/DDBJ whole genome shotgun (WGS) entry which is preliminary data.</text>
</comment>
<evidence type="ECO:0000313" key="2">
    <source>
        <dbReference type="EMBL" id="MQU29966.1"/>
    </source>
</evidence>
<proteinExistence type="predicted"/>
<organism evidence="2 3">
    <name type="scientific">Pseudomonas helleri</name>
    <dbReference type="NCBI Taxonomy" id="1608996"/>
    <lineage>
        <taxon>Bacteria</taxon>
        <taxon>Pseudomonadati</taxon>
        <taxon>Pseudomonadota</taxon>
        <taxon>Gammaproteobacteria</taxon>
        <taxon>Pseudomonadales</taxon>
        <taxon>Pseudomonadaceae</taxon>
        <taxon>Pseudomonas</taxon>
    </lineage>
</organism>
<feature type="domain" description="Zinc finger DksA/TraR C4-type" evidence="1">
    <location>
        <begin position="40"/>
        <end position="69"/>
    </location>
</feature>
<dbReference type="PANTHER" id="PTHR38777:SF1">
    <property type="entry name" value="DNAK SUPPRESSOR PROTEIN"/>
    <property type="match status" value="1"/>
</dbReference>
<dbReference type="SUPFAM" id="SSF57716">
    <property type="entry name" value="Glucocorticoid receptor-like (DNA-binding domain)"/>
    <property type="match status" value="1"/>
</dbReference>
<dbReference type="InterPro" id="IPR000962">
    <property type="entry name" value="Znf_DskA_TraR"/>
</dbReference>
<dbReference type="PROSITE" id="PS51128">
    <property type="entry name" value="ZF_DKSA_2"/>
    <property type="match status" value="1"/>
</dbReference>
<reference evidence="2 3" key="1">
    <citation type="submission" date="2019-10" db="EMBL/GenBank/DDBJ databases">
        <title>Evaluation of single-gene subtyping targets for Pseudomonas.</title>
        <authorList>
            <person name="Reichler S.J."/>
            <person name="Orsi R.H."/>
            <person name="Wiedmann M."/>
            <person name="Martin N.H."/>
            <person name="Murphy S.I."/>
        </authorList>
    </citation>
    <scope>NUCLEOTIDE SEQUENCE [LARGE SCALE GENOMIC DNA]</scope>
    <source>
        <strain evidence="2 3">FSL R10-2107</strain>
    </source>
</reference>
<dbReference type="RefSeq" id="WP_026013911.1">
    <property type="nucleotide sequence ID" value="NZ_CP181271.1"/>
</dbReference>
<dbReference type="Gene3D" id="1.20.120.910">
    <property type="entry name" value="DksA, coiled-coil domain"/>
    <property type="match status" value="1"/>
</dbReference>
<dbReference type="EMBL" id="WIVX01000002">
    <property type="protein sequence ID" value="MQU29966.1"/>
    <property type="molecule type" value="Genomic_DNA"/>
</dbReference>
<dbReference type="AlphaFoldDB" id="A0A6A7Z8R8"/>
<dbReference type="GO" id="GO:0008270">
    <property type="term" value="F:zinc ion binding"/>
    <property type="evidence" value="ECO:0007669"/>
    <property type="project" value="InterPro"/>
</dbReference>
<dbReference type="Proteomes" id="UP000470186">
    <property type="component" value="Unassembled WGS sequence"/>
</dbReference>
<protein>
    <recommendedName>
        <fullName evidence="1">Zinc finger DksA/TraR C4-type domain-containing protein</fullName>
    </recommendedName>
</protein>
<evidence type="ECO:0000313" key="3">
    <source>
        <dbReference type="Proteomes" id="UP000470186"/>
    </source>
</evidence>